<name>A0A0W0EVV2_MONRR</name>
<proteinExistence type="predicted"/>
<evidence type="ECO:0000313" key="1">
    <source>
        <dbReference type="EMBL" id="KTB28171.1"/>
    </source>
</evidence>
<dbReference type="EMBL" id="LATX01002500">
    <property type="protein sequence ID" value="KTB28171.1"/>
    <property type="molecule type" value="Genomic_DNA"/>
</dbReference>
<protein>
    <submittedName>
        <fullName evidence="1">Uncharacterized protein</fullName>
    </submittedName>
</protein>
<gene>
    <name evidence="1" type="ORF">WG66_19259</name>
</gene>
<dbReference type="AlphaFoldDB" id="A0A0W0EVV2"/>
<reference evidence="1 2" key="1">
    <citation type="submission" date="2015-12" db="EMBL/GenBank/DDBJ databases">
        <title>Draft genome sequence of Moniliophthora roreri, the causal agent of frosty pod rot of cacao.</title>
        <authorList>
            <person name="Aime M.C."/>
            <person name="Diaz-Valderrama J.R."/>
            <person name="Kijpornyongpan T."/>
            <person name="Phillips-Mora W."/>
        </authorList>
    </citation>
    <scope>NUCLEOTIDE SEQUENCE [LARGE SCALE GENOMIC DNA]</scope>
    <source>
        <strain evidence="1 2">MCA 2952</strain>
    </source>
</reference>
<organism evidence="1 2">
    <name type="scientific">Moniliophthora roreri</name>
    <name type="common">Frosty pod rot fungus</name>
    <name type="synonym">Monilia roreri</name>
    <dbReference type="NCBI Taxonomy" id="221103"/>
    <lineage>
        <taxon>Eukaryota</taxon>
        <taxon>Fungi</taxon>
        <taxon>Dikarya</taxon>
        <taxon>Basidiomycota</taxon>
        <taxon>Agaricomycotina</taxon>
        <taxon>Agaricomycetes</taxon>
        <taxon>Agaricomycetidae</taxon>
        <taxon>Agaricales</taxon>
        <taxon>Marasmiineae</taxon>
        <taxon>Marasmiaceae</taxon>
        <taxon>Moniliophthora</taxon>
    </lineage>
</organism>
<sequence>MHMLQKAFHSIVPTSTGDGILNGHLQYLHYDEVCHVLVDLADKHYFKKHQDRHIVNCACNWIAQYEYESAKVPVYGSYMDKSEVANHLNKHML</sequence>
<evidence type="ECO:0000313" key="2">
    <source>
        <dbReference type="Proteomes" id="UP000054988"/>
    </source>
</evidence>
<accession>A0A0W0EVV2</accession>
<dbReference type="Proteomes" id="UP000054988">
    <property type="component" value="Unassembled WGS sequence"/>
</dbReference>
<comment type="caution">
    <text evidence="1">The sequence shown here is derived from an EMBL/GenBank/DDBJ whole genome shotgun (WGS) entry which is preliminary data.</text>
</comment>